<feature type="region of interest" description="Disordered" evidence="1">
    <location>
        <begin position="41"/>
        <end position="63"/>
    </location>
</feature>
<evidence type="ECO:0000256" key="2">
    <source>
        <dbReference type="SAM" id="SignalP"/>
    </source>
</evidence>
<name>A0A7W5C412_9BACL</name>
<accession>A0A7W5C412</accession>
<dbReference type="EMBL" id="JACHXW010000002">
    <property type="protein sequence ID" value="MBB3150785.1"/>
    <property type="molecule type" value="Genomic_DNA"/>
</dbReference>
<feature type="signal peptide" evidence="2">
    <location>
        <begin position="1"/>
        <end position="18"/>
    </location>
</feature>
<comment type="caution">
    <text evidence="3">The sequence shown here is derived from an EMBL/GenBank/DDBJ whole genome shotgun (WGS) entry which is preliminary data.</text>
</comment>
<sequence length="216" mass="22036">MNKWKVMLSAVVIASALAGCGVQEEQAGAEVQADAQADVQQNGAGAGDGTQQQGGGRQGMGQMGAQADLMGKIKSVDGQTITLYKSAMGQGGPPQGEGTEGAPPEGEGQQPPAAGEMPADGERPEGGGRMGGMGAMFSDETVVITVTDTTKITSVTFENEQMVETEVALADLKADDILSVMLKDDTQEAESITIRTSGFGGGGRQPQQEEQTATAV</sequence>
<evidence type="ECO:0008006" key="5">
    <source>
        <dbReference type="Google" id="ProtNLM"/>
    </source>
</evidence>
<dbReference type="RefSeq" id="WP_183559106.1">
    <property type="nucleotide sequence ID" value="NZ_CBCSLB010000004.1"/>
</dbReference>
<feature type="chain" id="PRO_5039707334" description="DUF5666 domain-containing protein" evidence="2">
    <location>
        <begin position="19"/>
        <end position="216"/>
    </location>
</feature>
<reference evidence="3 4" key="1">
    <citation type="submission" date="2020-08" db="EMBL/GenBank/DDBJ databases">
        <title>Genomic Encyclopedia of Type Strains, Phase III (KMG-III): the genomes of soil and plant-associated and newly described type strains.</title>
        <authorList>
            <person name="Whitman W."/>
        </authorList>
    </citation>
    <scope>NUCLEOTIDE SEQUENCE [LARGE SCALE GENOMIC DNA]</scope>
    <source>
        <strain evidence="3 4">CECT 8234</strain>
    </source>
</reference>
<dbReference type="PROSITE" id="PS51257">
    <property type="entry name" value="PROKAR_LIPOPROTEIN"/>
    <property type="match status" value="1"/>
</dbReference>
<feature type="compositionally biased region" description="Low complexity" evidence="1">
    <location>
        <begin position="100"/>
        <end position="116"/>
    </location>
</feature>
<organism evidence="3 4">
    <name type="scientific">Paenibacillus endophyticus</name>
    <dbReference type="NCBI Taxonomy" id="1294268"/>
    <lineage>
        <taxon>Bacteria</taxon>
        <taxon>Bacillati</taxon>
        <taxon>Bacillota</taxon>
        <taxon>Bacilli</taxon>
        <taxon>Bacillales</taxon>
        <taxon>Paenibacillaceae</taxon>
        <taxon>Paenibacillus</taxon>
    </lineage>
</organism>
<feature type="compositionally biased region" description="Gly residues" evidence="1">
    <location>
        <begin position="89"/>
        <end position="99"/>
    </location>
</feature>
<evidence type="ECO:0000313" key="4">
    <source>
        <dbReference type="Proteomes" id="UP000518605"/>
    </source>
</evidence>
<feature type="compositionally biased region" description="Polar residues" evidence="1">
    <location>
        <begin position="205"/>
        <end position="216"/>
    </location>
</feature>
<dbReference type="AlphaFoldDB" id="A0A7W5C412"/>
<gene>
    <name evidence="3" type="ORF">FHS16_000819</name>
</gene>
<keyword evidence="4" id="KW-1185">Reference proteome</keyword>
<proteinExistence type="predicted"/>
<evidence type="ECO:0000256" key="1">
    <source>
        <dbReference type="SAM" id="MobiDB-lite"/>
    </source>
</evidence>
<evidence type="ECO:0000313" key="3">
    <source>
        <dbReference type="EMBL" id="MBB3150785.1"/>
    </source>
</evidence>
<feature type="compositionally biased region" description="Gly residues" evidence="1">
    <location>
        <begin position="44"/>
        <end position="62"/>
    </location>
</feature>
<protein>
    <recommendedName>
        <fullName evidence="5">DUF5666 domain-containing protein</fullName>
    </recommendedName>
</protein>
<dbReference type="Proteomes" id="UP000518605">
    <property type="component" value="Unassembled WGS sequence"/>
</dbReference>
<feature type="region of interest" description="Disordered" evidence="1">
    <location>
        <begin position="85"/>
        <end position="133"/>
    </location>
</feature>
<feature type="region of interest" description="Disordered" evidence="1">
    <location>
        <begin position="194"/>
        <end position="216"/>
    </location>
</feature>
<keyword evidence="2" id="KW-0732">Signal</keyword>